<dbReference type="AlphaFoldDB" id="A1ZCC9"/>
<evidence type="ECO:0000256" key="1">
    <source>
        <dbReference type="SAM" id="SignalP"/>
    </source>
</evidence>
<comment type="caution">
    <text evidence="2">The sequence shown here is derived from an EMBL/GenBank/DDBJ whole genome shotgun (WGS) entry which is preliminary data.</text>
</comment>
<keyword evidence="3" id="KW-1185">Reference proteome</keyword>
<protein>
    <submittedName>
        <fullName evidence="2">Uncharacterized protein</fullName>
    </submittedName>
</protein>
<evidence type="ECO:0000313" key="2">
    <source>
        <dbReference type="EMBL" id="EAY31931.1"/>
    </source>
</evidence>
<dbReference type="EMBL" id="AAWS01000001">
    <property type="protein sequence ID" value="EAY31931.1"/>
    <property type="molecule type" value="Genomic_DNA"/>
</dbReference>
<reference evidence="2 3" key="1">
    <citation type="submission" date="2007-01" db="EMBL/GenBank/DDBJ databases">
        <authorList>
            <person name="Haygood M."/>
            <person name="Podell S."/>
            <person name="Anderson C."/>
            <person name="Hopkinson B."/>
            <person name="Roe K."/>
            <person name="Barbeau K."/>
            <person name="Gaasterland T."/>
            <person name="Ferriera S."/>
            <person name="Johnson J."/>
            <person name="Kravitz S."/>
            <person name="Beeson K."/>
            <person name="Sutton G."/>
            <person name="Rogers Y.-H."/>
            <person name="Friedman R."/>
            <person name="Frazier M."/>
            <person name="Venter J.C."/>
        </authorList>
    </citation>
    <scope>NUCLEOTIDE SEQUENCE [LARGE SCALE GENOMIC DNA]</scope>
    <source>
        <strain evidence="2 3">ATCC 23134</strain>
    </source>
</reference>
<evidence type="ECO:0000313" key="3">
    <source>
        <dbReference type="Proteomes" id="UP000004095"/>
    </source>
</evidence>
<dbReference type="OrthoDB" id="195456at2"/>
<name>A1ZCC9_MICM2</name>
<dbReference type="InterPro" id="IPR011990">
    <property type="entry name" value="TPR-like_helical_dom_sf"/>
</dbReference>
<dbReference type="InterPro" id="IPR021314">
    <property type="entry name" value="DUF2911"/>
</dbReference>
<gene>
    <name evidence="2" type="ORF">M23134_01960</name>
</gene>
<keyword evidence="1" id="KW-0732">Signal</keyword>
<dbReference type="RefSeq" id="WP_002692761.1">
    <property type="nucleotide sequence ID" value="NZ_AAWS01000001.1"/>
</dbReference>
<sequence length="286" mass="33197">MHKQYKNFGLACLLVMLTGWWAQAQIRVPVPSPTVTLLQEIGLTKIELRYSRPGMKGRKIFGHLVPYGKVWRTGANQNTRLTFYEPVTIGGKKIPKGQYALHTIPGKIEWTIIINKKQGYGNRYDPTQDVHRFKVKPQRTKLVYETCTIDFSNFDKNSADLRIFWENTMVAFRIETEVDPKVMKQIKKVMDNPARTLAQAYYTSARYYFETGRDLNKALEWATQAAKLRPDAYWMLHYQAKIEGRLKKYTQAIATAKLSIAAAKVRKNPDFVRMNEALITKWKKLK</sequence>
<proteinExistence type="predicted"/>
<feature type="signal peptide" evidence="1">
    <location>
        <begin position="1"/>
        <end position="24"/>
    </location>
</feature>
<accession>A1ZCC9</accession>
<dbReference type="Pfam" id="PF11138">
    <property type="entry name" value="DUF2911"/>
    <property type="match status" value="1"/>
</dbReference>
<dbReference type="eggNOG" id="COG0457">
    <property type="taxonomic scope" value="Bacteria"/>
</dbReference>
<feature type="chain" id="PRO_5002641342" evidence="1">
    <location>
        <begin position="25"/>
        <end position="286"/>
    </location>
</feature>
<organism evidence="2 3">
    <name type="scientific">Microscilla marina ATCC 23134</name>
    <dbReference type="NCBI Taxonomy" id="313606"/>
    <lineage>
        <taxon>Bacteria</taxon>
        <taxon>Pseudomonadati</taxon>
        <taxon>Bacteroidota</taxon>
        <taxon>Cytophagia</taxon>
        <taxon>Cytophagales</taxon>
        <taxon>Microscillaceae</taxon>
        <taxon>Microscilla</taxon>
    </lineage>
</organism>
<dbReference type="SUPFAM" id="SSF48452">
    <property type="entry name" value="TPR-like"/>
    <property type="match status" value="1"/>
</dbReference>
<dbReference type="Proteomes" id="UP000004095">
    <property type="component" value="Unassembled WGS sequence"/>
</dbReference>
<dbReference type="Gene3D" id="1.25.40.10">
    <property type="entry name" value="Tetratricopeptide repeat domain"/>
    <property type="match status" value="1"/>
</dbReference>